<evidence type="ECO:0000313" key="3">
    <source>
        <dbReference type="EMBL" id="MBN4066879.1"/>
    </source>
</evidence>
<feature type="coiled-coil region" evidence="1">
    <location>
        <begin position="377"/>
        <end position="411"/>
    </location>
</feature>
<keyword evidence="4" id="KW-1185">Reference proteome</keyword>
<organism evidence="3 4">
    <name type="scientific">Simkania negevensis</name>
    <dbReference type="NCBI Taxonomy" id="83561"/>
    <lineage>
        <taxon>Bacteria</taxon>
        <taxon>Pseudomonadati</taxon>
        <taxon>Chlamydiota</taxon>
        <taxon>Chlamydiia</taxon>
        <taxon>Parachlamydiales</taxon>
        <taxon>Simkaniaceae</taxon>
        <taxon>Simkania</taxon>
    </lineage>
</organism>
<keyword evidence="1" id="KW-0175">Coiled coil</keyword>
<proteinExistence type="predicted"/>
<sequence length="3782" mass="427488">MRTDRLSSLFNYPQKGIDYLEFDIESKPIRILVKPIARIAHVGNIILRNIAKVIENIAMVVFNFLALAFTRGKSVGDLWHTTKQVAKGTGTILIAIAFLFYRKDTRTKPPTPAPAPAPAPAPEPTPEPTPEPEDFSKLSHEKKLSYYREFVCNLLLRCSDDVKKELLRHINSVAQIDSKSPIYEGAVEKLRAFIKDNKGEFGSDDIEKRLTDKIEECITVFEEERQKLQEMCSVQYLPDTRKLTFPTTGDNACTVKEYLSYFLRVPIGLKYEEVEKNLTLLKEGLEGKEEVELHRQVHERMKDLLSEEIAINSHQASELLKQHQLPSEEELEARYSANKELKHLAERRETIQAEDSKLSTQNVAPHEFGRLLLARELKCLEAAEEKLRANNEHLQKVKEALANNRQQTLDKLNELIGIFCNNATDSLGMIKRSAPDLQTRVEALQTKIGDLQKLSSDDTTLTDQLHQVEEELASLKKDWIKRDDISNRCSYLSSHEAMREKFSPFDELLTEIEAKRTSYETSEGILERREIMQEYKEQFADEVALLAMEKRSDIQFLLEVSLLDARSKGADLEVPLIQEDRDTEIGTVNILVRKEARNYVRKLQRENASTVLHSVETQYAFVFEVNEEANAPSDRENRAINLDEISKKIKTSDIITNWQQQLEKRWLKSLTPRDYEALSSAPGHLRRQFMTQHFRQWVYRNTGVECYFLISLDAIASADDQQEAKKEKSNPIVEKTKETPYMGKLRDTIARRKAAAASPSAVSSADFQCKLLQVGAAVQGDIASLPNIAYATTGNTAEASNVLDVLRGYPAGDSIQELSDWIVRFKDSATSDEFEHHKQRVLVAFRKLFSQAINTDTPVDDRITATFFNCYKVKRGDGPPEFDFDTLGNENRDLFLYGILTIVLTQRGNPKLQVTADVHNYLVQFYRLAFCTATPNERKFFKDKLQSLITTNEPRSMRGNASFREIGSALQGSPIGLEGVDDNVAQKALQGLRTKIKRDDIDFIRSRSGENRFAHELLPLLRKLKPAMLIHPQHRQQWARAIDSALAATPRTRKDKAAVLAELNNLLQRHPLPPDPSVDDFLTVPLSIFFRERILADPDIADDTFKEHNEAIRSFNEQLLRSKETNIILLGASREITRMSKELRRPTGAGNNLSPEEFATLLRYKATYQKIKTDYFTGKRVIRGYLKDTIEEAEALMRLTTPQMEQYIKTTDPKTILPFLQPSPDEDAVRWGRYCNSVFETILPANLERDDQLPGFCKAGRSNIDAVYGAIYDKDTQHLQLPPQLKNHPDARLLSINGLPYSRDPNNAFCYFSNDENGNPIVQVKVFESTPPDIVIQRNLPTEFDGTASTLLQYVSKGKMLKLPRSIATRMGIETFWCDDKGVFYGFDHNGILQVKLDKGAEGKPLVELKGRGKFSPIFDSRQQPATSLLACFNQEDVLASTDGNRFFVPGCGLMAEKRNGSWMCEAPFFTGVLSLDTTRADLLAIRRQGAQGALDDLAKKEKETQDEIERIKAIIDTNPHHAGTRLHLNAELKEQQEKFDGYAIERREILGGQYITTVPSEVHRRRETLGANELVAKISPYCKQPALTDDEQMQTQAHLGQFIQDNFAQQQVSLFDAARQLYAQSSNQLENSYTAWSQSLPATEQQRLNEYQQTERVHKTICLYYEQLCKEPLGEVLFSQMEGQIYAQGLSGSLLLAARVKEQRQLTEVLEQLSEHSLTGPLNDKQLALLNQAKNKLAEEVQGANPPVAEAIQLHNYLCLVAVQHYQLLIKEFAHLPLRNRMGQYRAIEAELDRAKREASNASKQFSNGTSSPAFAVREMWKKTSSLFQGNGYNDMRAKYAKKSVGGFTPEFKKGKLSVRRSYINLGRKSLLDRLGLQEEVEIEPKDLAPETPTGFQSAQRDIVDNFQDNGSSDQVKGFFLEEFGLFDEKNLVELFSIPPQESGNFPTQGAFKATEQDIRRLFSTMKEAGWITGCPPPLSHLYSVNTTINPFTFFNSDSLRATLADSSYTEEQIAAISERIHNFLARAHQARCNYSLPQGKHPSIEENIKKEIKEHALEFRSAENWMRAQLGDHYEEGLKEMHYALLTEDYSRLCQLVPTIKNHIPELRNAFVRYLIHKTEWQHLNNAQKAKYSGERNKIELLAMRRNYPVDLIVSTNLFAEQKEEQRRQLAFLLFEENIGFRCNIPQVQMFRSFLVDSKDPDAIDAAQARMGFGKTSLLPIIALVKLAEMRESEQRGALAAEDKKMVRYVVPYAVLADNTYAFDRRLASILGVHAVKDTDFQRYQLGPDHLDESIALMQSDLDARKAFYERVRNEGLLLIQWPEIRNSIESQENDLREILRTRNLGSATKKALSCCLNTLRKIRSMHTLTVFDELDDTQDDRSREVNYTQGSRLPANPMTLEPMLIIIDKINTGGYDLKATEDCKRLVCDVLNDLHWSTADGVPGIDPANPLIAKLLNKKEEIPETVDDSIGNDHPYKEQLQAACFLLRSVLSDESMLSMVKEKQPNTQFGVRFAEQANKRLYYFDSQSGSASLFAVPYAGTNTPKGDSVYDNTEVASFATLRYYLYPETLFEQYPHLDFLVEQTNKEKIPDIVRDMLQTSGKKEVWKELQDIANMREKEEIRRAKECFFNKYMKDPSREFRKFFGAAVVATQVRYDAEGRISSNRYERGSPSDDVIGCSGTVGSTSSYFKKEFTDPAADGKMSLELMGRDENKEVKTLKSPDSDEDYLDEILTSLFDNANDNTRAITDVAGMCKSRKGTPEAVVEALWEKLQADSRFQEAIKGIVYYGKDNVKRLYCGSQESPIECTEKMELVAREGKKFFTFYDQKHTRASDIKQACESHALITLDINTTNNEAKQGILRFRDLVSRASQQSFSFVIMDDFRKEIQQSLNKRTDYKIEAKDVAIYLREKERAAEQRNALNIFNKEMTAIPNQAASHLEHLVTVHIDFDNITDDQLDAYIRFLNERNRIVNIVDKAVTTLHEKYGNKTDDLERDEFIDGERKRIAQQLNGLIEHAKQFAQAVCVTQLSADDEIWEKTKTFYKNQVEDSIHLFTQRYPQDKDVQIPAATDGLCTTIALAEAHAQAQTESMAMALSEKDAKVHRSLGPTSRPIMDKENIPIDLSFLKNIDTPGTTFDVDSYHPTTDLIHSSLRPTPPNDPVITISPHLKKTRGQTLRTHYFVARDHATGSGKDHIVLISSEEAEVFLQADDETKAGFSLFDINEYDSTTNTIPALVGNDWQGVAPQLAKQMRTEMLGLNMDGVSRDAIGRINSTNDLRALPQSNDLPCGVTGDQLLPHLAGTSQEGDLTEIVDIQRFGLTQDCKVGLSVEAKKTEGPRYDRDPKLAAITITMAGKTITISPHSERLNAYLHGGSVTTCNPNGNGETTDKTVTGLLNGPQQQRSRFAQLETALADDYATFEKELQRLTEEEKELARKKKQLFDQIQALTNDAHFLTTSKVYGAISFAWSIEQITEAAKAADKAVASSSGDAEKEGAAKTTAFTGATDETLATIVDGAKEAAFQEAKDFSDNNSLSEQDLVGRTPLVVAMEVLQDDDHSRLVLIDSEGVNQNLTILHLLLIRHYADADFAEAAKTIKSDYCKLENDIIKAKEFFRTIPPIAEQYSAICRQSATLEANIERLRGLCIMPKDAVEKATQILGEEAALNAAVIGQGLRLVPVNSRGECSSPGAFLDLLVPGKLLALRSKNSDARTQAALQGEIPRYNEVVKTLHATISKDRDPSSDVVTPNDEEQDSLRLNEVLLRRTNALAAELELRPGEIRWSK</sequence>
<evidence type="ECO:0000256" key="2">
    <source>
        <dbReference type="SAM" id="MobiDB-lite"/>
    </source>
</evidence>
<dbReference type="EMBL" id="JAFITR010000034">
    <property type="protein sequence ID" value="MBN4066879.1"/>
    <property type="molecule type" value="Genomic_DNA"/>
</dbReference>
<protein>
    <submittedName>
        <fullName evidence="3">Uncharacterized protein</fullName>
    </submittedName>
</protein>
<dbReference type="Proteomes" id="UP000722121">
    <property type="component" value="Unassembled WGS sequence"/>
</dbReference>
<feature type="coiled-coil region" evidence="1">
    <location>
        <begin position="3410"/>
        <end position="3451"/>
    </location>
</feature>
<comment type="caution">
    <text evidence="3">The sequence shown here is derived from an EMBL/GenBank/DDBJ whole genome shotgun (WGS) entry which is preliminary data.</text>
</comment>
<gene>
    <name evidence="3" type="ORF">JYU14_02225</name>
</gene>
<reference evidence="3 4" key="1">
    <citation type="submission" date="2021-02" db="EMBL/GenBank/DDBJ databases">
        <title>Activity-based single-cell genomes from oceanic crustal fluid captures similar information to metagenomic and metatranscriptomic surveys with orders of magnitude less sampling.</title>
        <authorList>
            <person name="D'Angelo T.S."/>
            <person name="Orcutt B.N."/>
        </authorList>
    </citation>
    <scope>NUCLEOTIDE SEQUENCE [LARGE SCALE GENOMIC DNA]</scope>
    <source>
        <strain evidence="3">AH-315-G07</strain>
    </source>
</reference>
<evidence type="ECO:0000313" key="4">
    <source>
        <dbReference type="Proteomes" id="UP000722121"/>
    </source>
</evidence>
<accession>A0ABS3ARV6</accession>
<evidence type="ECO:0000256" key="1">
    <source>
        <dbReference type="SAM" id="Coils"/>
    </source>
</evidence>
<feature type="compositionally biased region" description="Pro residues" evidence="2">
    <location>
        <begin position="109"/>
        <end position="129"/>
    </location>
</feature>
<feature type="coiled-coil region" evidence="1">
    <location>
        <begin position="1779"/>
        <end position="1806"/>
    </location>
</feature>
<feature type="region of interest" description="Disordered" evidence="2">
    <location>
        <begin position="107"/>
        <end position="136"/>
    </location>
</feature>
<name>A0ABS3ARV6_9BACT</name>